<dbReference type="PANTHER" id="PTHR35282:SF2">
    <property type="entry name" value="F5D14.24 PROTEIN"/>
    <property type="match status" value="1"/>
</dbReference>
<sequence length="68" mass="7464">MEPSSPEREAREEFTRDSLIEISQLDPKNPPRPEIMPDSAAAGLGDDGAVEEYRSDLISIAYTESPDA</sequence>
<feature type="compositionally biased region" description="Basic and acidic residues" evidence="1">
    <location>
        <begin position="1"/>
        <end position="19"/>
    </location>
</feature>
<proteinExistence type="predicted"/>
<evidence type="ECO:0000256" key="1">
    <source>
        <dbReference type="SAM" id="MobiDB-lite"/>
    </source>
</evidence>
<gene>
    <name evidence="2" type="ORF">KSP39_PZI022806</name>
</gene>
<feature type="region of interest" description="Disordered" evidence="1">
    <location>
        <begin position="1"/>
        <end position="48"/>
    </location>
</feature>
<dbReference type="AlphaFoldDB" id="A0AAP0FV64"/>
<evidence type="ECO:0000313" key="3">
    <source>
        <dbReference type="Proteomes" id="UP001418222"/>
    </source>
</evidence>
<protein>
    <submittedName>
        <fullName evidence="2">Uncharacterized protein</fullName>
    </submittedName>
</protein>
<reference evidence="2 3" key="1">
    <citation type="journal article" date="2022" name="Nat. Plants">
        <title>Genomes of leafy and leafless Platanthera orchids illuminate the evolution of mycoheterotrophy.</title>
        <authorList>
            <person name="Li M.H."/>
            <person name="Liu K.W."/>
            <person name="Li Z."/>
            <person name="Lu H.C."/>
            <person name="Ye Q.L."/>
            <person name="Zhang D."/>
            <person name="Wang J.Y."/>
            <person name="Li Y.F."/>
            <person name="Zhong Z.M."/>
            <person name="Liu X."/>
            <person name="Yu X."/>
            <person name="Liu D.K."/>
            <person name="Tu X.D."/>
            <person name="Liu B."/>
            <person name="Hao Y."/>
            <person name="Liao X.Y."/>
            <person name="Jiang Y.T."/>
            <person name="Sun W.H."/>
            <person name="Chen J."/>
            <person name="Chen Y.Q."/>
            <person name="Ai Y."/>
            <person name="Zhai J.W."/>
            <person name="Wu S.S."/>
            <person name="Zhou Z."/>
            <person name="Hsiao Y.Y."/>
            <person name="Wu W.L."/>
            <person name="Chen Y.Y."/>
            <person name="Lin Y.F."/>
            <person name="Hsu J.L."/>
            <person name="Li C.Y."/>
            <person name="Wang Z.W."/>
            <person name="Zhao X."/>
            <person name="Zhong W.Y."/>
            <person name="Ma X.K."/>
            <person name="Ma L."/>
            <person name="Huang J."/>
            <person name="Chen G.Z."/>
            <person name="Huang M.Z."/>
            <person name="Huang L."/>
            <person name="Peng D.H."/>
            <person name="Luo Y.B."/>
            <person name="Zou S.Q."/>
            <person name="Chen S.P."/>
            <person name="Lan S."/>
            <person name="Tsai W.C."/>
            <person name="Van de Peer Y."/>
            <person name="Liu Z.J."/>
        </authorList>
    </citation>
    <scope>NUCLEOTIDE SEQUENCE [LARGE SCALE GENOMIC DNA]</scope>
    <source>
        <strain evidence="2">Lor287</strain>
    </source>
</reference>
<accession>A0AAP0FV64</accession>
<dbReference type="Proteomes" id="UP001418222">
    <property type="component" value="Unassembled WGS sequence"/>
</dbReference>
<dbReference type="InterPro" id="IPR049198">
    <property type="entry name" value="DUF6865"/>
</dbReference>
<name>A0AAP0FV64_9ASPA</name>
<dbReference type="PANTHER" id="PTHR35282">
    <property type="entry name" value="F5D14.24 PROTEIN"/>
    <property type="match status" value="1"/>
</dbReference>
<comment type="caution">
    <text evidence="2">The sequence shown here is derived from an EMBL/GenBank/DDBJ whole genome shotgun (WGS) entry which is preliminary data.</text>
</comment>
<dbReference type="EMBL" id="JBBWWQ010000020">
    <property type="protein sequence ID" value="KAK8916441.1"/>
    <property type="molecule type" value="Genomic_DNA"/>
</dbReference>
<organism evidence="2 3">
    <name type="scientific">Platanthera zijinensis</name>
    <dbReference type="NCBI Taxonomy" id="2320716"/>
    <lineage>
        <taxon>Eukaryota</taxon>
        <taxon>Viridiplantae</taxon>
        <taxon>Streptophyta</taxon>
        <taxon>Embryophyta</taxon>
        <taxon>Tracheophyta</taxon>
        <taxon>Spermatophyta</taxon>
        <taxon>Magnoliopsida</taxon>
        <taxon>Liliopsida</taxon>
        <taxon>Asparagales</taxon>
        <taxon>Orchidaceae</taxon>
        <taxon>Orchidoideae</taxon>
        <taxon>Orchideae</taxon>
        <taxon>Orchidinae</taxon>
        <taxon>Platanthera</taxon>
    </lineage>
</organism>
<dbReference type="Pfam" id="PF21737">
    <property type="entry name" value="DUF6865"/>
    <property type="match status" value="1"/>
</dbReference>
<keyword evidence="3" id="KW-1185">Reference proteome</keyword>
<evidence type="ECO:0000313" key="2">
    <source>
        <dbReference type="EMBL" id="KAK8916441.1"/>
    </source>
</evidence>